<dbReference type="PROSITE" id="PS00389">
    <property type="entry name" value="ATPASE_DELTA"/>
    <property type="match status" value="1"/>
</dbReference>
<accession>A0A327JLG6</accession>
<evidence type="ECO:0000256" key="3">
    <source>
        <dbReference type="ARBA" id="ARBA00022781"/>
    </source>
</evidence>
<dbReference type="InterPro" id="IPR026015">
    <property type="entry name" value="ATP_synth_OSCP/delta_N_sf"/>
</dbReference>
<comment type="caution">
    <text evidence="9">The sequence shown here is derived from an EMBL/GenBank/DDBJ whole genome shotgun (WGS) entry which is preliminary data.</text>
</comment>
<dbReference type="PRINTS" id="PR00125">
    <property type="entry name" value="ATPASEDELTA"/>
</dbReference>
<comment type="function">
    <text evidence="8">F(1)F(0) ATP synthase produces ATP from ADP in the presence of a proton or sodium gradient. F-type ATPases consist of two structural domains, F(1) containing the extramembraneous catalytic core and F(0) containing the membrane proton channel, linked together by a central stalk and a peripheral stalk. During catalysis, ATP synthesis in the catalytic domain of F(1) is coupled via a rotary mechanism of the central stalk subunits to proton translocation.</text>
</comment>
<evidence type="ECO:0000313" key="10">
    <source>
        <dbReference type="Proteomes" id="UP000249299"/>
    </source>
</evidence>
<sequence length="186" mass="19950">MTESSSTVPTVAQRYATALFELAEDAKAIETVEKDLDRLDKMIDESADLKRLIRSPVYSSEEQAKALSAVFSRAEISGLVSNIGGLLARNRRLFVLPDVIRGYRALAAAHRGEVTADVVSAEPLSDAQAAALGDALKESTGKDVKLSRKVDPALIGGLVVRLGSRMIDTSLRTKLNSLKIALKEVG</sequence>
<evidence type="ECO:0000256" key="6">
    <source>
        <dbReference type="ARBA" id="ARBA00023196"/>
    </source>
</evidence>
<evidence type="ECO:0000256" key="1">
    <source>
        <dbReference type="ARBA" id="ARBA00004370"/>
    </source>
</evidence>
<dbReference type="SUPFAM" id="SSF47928">
    <property type="entry name" value="N-terminal domain of the delta subunit of the F1F0-ATP synthase"/>
    <property type="match status" value="1"/>
</dbReference>
<dbReference type="AlphaFoldDB" id="A0A327JLG6"/>
<dbReference type="PANTHER" id="PTHR11910">
    <property type="entry name" value="ATP SYNTHASE DELTA CHAIN"/>
    <property type="match status" value="1"/>
</dbReference>
<dbReference type="EMBL" id="NPEV01000034">
    <property type="protein sequence ID" value="RAI26214.1"/>
    <property type="molecule type" value="Genomic_DNA"/>
</dbReference>
<keyword evidence="10" id="KW-1185">Reference proteome</keyword>
<evidence type="ECO:0000256" key="5">
    <source>
        <dbReference type="ARBA" id="ARBA00023136"/>
    </source>
</evidence>
<evidence type="ECO:0000313" key="9">
    <source>
        <dbReference type="EMBL" id="RAI26214.1"/>
    </source>
</evidence>
<keyword evidence="2 8" id="KW-0813">Transport</keyword>
<dbReference type="InterPro" id="IPR000711">
    <property type="entry name" value="ATPase_OSCP/dsu"/>
</dbReference>
<dbReference type="NCBIfam" id="NF004402">
    <property type="entry name" value="PRK05758.2-2"/>
    <property type="match status" value="1"/>
</dbReference>
<keyword evidence="8" id="KW-1003">Cell membrane</keyword>
<dbReference type="Gene3D" id="1.10.520.20">
    <property type="entry name" value="N-terminal domain of the delta subunit of the F1F0-ATP synthase"/>
    <property type="match status" value="1"/>
</dbReference>
<dbReference type="OrthoDB" id="9796185at2"/>
<gene>
    <name evidence="8" type="primary">atpH</name>
    <name evidence="9" type="ORF">CH339_15185</name>
</gene>
<dbReference type="InterPro" id="IPR020781">
    <property type="entry name" value="ATPase_OSCP/d_CS"/>
</dbReference>
<keyword evidence="7 8" id="KW-0066">ATP synthesis</keyword>
<dbReference type="GO" id="GO:0005886">
    <property type="term" value="C:plasma membrane"/>
    <property type="evidence" value="ECO:0007669"/>
    <property type="project" value="UniProtKB-SubCell"/>
</dbReference>
<evidence type="ECO:0000256" key="7">
    <source>
        <dbReference type="ARBA" id="ARBA00023310"/>
    </source>
</evidence>
<evidence type="ECO:0000256" key="2">
    <source>
        <dbReference type="ARBA" id="ARBA00022448"/>
    </source>
</evidence>
<dbReference type="NCBIfam" id="TIGR01145">
    <property type="entry name" value="ATP_synt_delta"/>
    <property type="match status" value="1"/>
</dbReference>
<dbReference type="Pfam" id="PF00213">
    <property type="entry name" value="OSCP"/>
    <property type="match status" value="1"/>
</dbReference>
<keyword evidence="3 8" id="KW-0375">Hydrogen ion transport</keyword>
<proteinExistence type="inferred from homology"/>
<dbReference type="GO" id="GO:0046933">
    <property type="term" value="F:proton-transporting ATP synthase activity, rotational mechanism"/>
    <property type="evidence" value="ECO:0007669"/>
    <property type="project" value="UniProtKB-UniRule"/>
</dbReference>
<reference evidence="9 10" key="1">
    <citation type="submission" date="2017-07" db="EMBL/GenBank/DDBJ databases">
        <title>Draft Genome Sequences of Select Purple Nonsulfur Bacteria.</title>
        <authorList>
            <person name="Lasarre B."/>
            <person name="Mckinlay J.B."/>
        </authorList>
    </citation>
    <scope>NUCLEOTIDE SEQUENCE [LARGE SCALE GENOMIC DNA]</scope>
    <source>
        <strain evidence="9 10">DSM 11290</strain>
    </source>
</reference>
<protein>
    <recommendedName>
        <fullName evidence="8">ATP synthase subunit delta</fullName>
    </recommendedName>
    <alternativeName>
        <fullName evidence="8">ATP synthase F(1) sector subunit delta</fullName>
    </alternativeName>
    <alternativeName>
        <fullName evidence="8">F-type ATPase subunit delta</fullName>
        <shortName evidence="8">F-ATPase subunit delta</shortName>
    </alternativeName>
</protein>
<name>A0A327JLG6_9HYPH</name>
<dbReference type="HAMAP" id="MF_01416">
    <property type="entry name" value="ATP_synth_delta_bact"/>
    <property type="match status" value="1"/>
</dbReference>
<comment type="subcellular location">
    <subcellularLocation>
        <location evidence="8">Cell membrane</location>
        <topology evidence="8">Peripheral membrane protein</topology>
    </subcellularLocation>
    <subcellularLocation>
        <location evidence="1">Membrane</location>
    </subcellularLocation>
</comment>
<keyword evidence="5 8" id="KW-0472">Membrane</keyword>
<dbReference type="RefSeq" id="WP_111435226.1">
    <property type="nucleotide sequence ID" value="NZ_JACIGG010000016.1"/>
</dbReference>
<dbReference type="Proteomes" id="UP000249299">
    <property type="component" value="Unassembled WGS sequence"/>
</dbReference>
<keyword evidence="6 8" id="KW-0139">CF(1)</keyword>
<dbReference type="NCBIfam" id="NF004406">
    <property type="entry name" value="PRK05758.3-2"/>
    <property type="match status" value="1"/>
</dbReference>
<evidence type="ECO:0000256" key="8">
    <source>
        <dbReference type="HAMAP-Rule" id="MF_01416"/>
    </source>
</evidence>
<comment type="function">
    <text evidence="8">This protein is part of the stalk that links CF(0) to CF(1). It either transmits conformational changes from CF(0) to CF(1) or is implicated in proton conduction.</text>
</comment>
<dbReference type="GO" id="GO:0045259">
    <property type="term" value="C:proton-transporting ATP synthase complex"/>
    <property type="evidence" value="ECO:0007669"/>
    <property type="project" value="UniProtKB-KW"/>
</dbReference>
<organism evidence="9 10">
    <name type="scientific">Rhodobium orientis</name>
    <dbReference type="NCBI Taxonomy" id="34017"/>
    <lineage>
        <taxon>Bacteria</taxon>
        <taxon>Pseudomonadati</taxon>
        <taxon>Pseudomonadota</taxon>
        <taxon>Alphaproteobacteria</taxon>
        <taxon>Hyphomicrobiales</taxon>
        <taxon>Rhodobiaceae</taxon>
        <taxon>Rhodobium</taxon>
    </lineage>
</organism>
<comment type="similarity">
    <text evidence="8">Belongs to the ATPase delta chain family.</text>
</comment>
<keyword evidence="4 8" id="KW-0406">Ion transport</keyword>
<evidence type="ECO:0000256" key="4">
    <source>
        <dbReference type="ARBA" id="ARBA00023065"/>
    </source>
</evidence>